<feature type="transmembrane region" description="Helical" evidence="6">
    <location>
        <begin position="351"/>
        <end position="370"/>
    </location>
</feature>
<dbReference type="InterPro" id="IPR013604">
    <property type="entry name" value="7TM_chemorcpt"/>
</dbReference>
<comment type="subcellular location">
    <subcellularLocation>
        <location evidence="1 6">Cell membrane</location>
        <topology evidence="1 6">Multi-pass membrane protein</topology>
    </subcellularLocation>
</comment>
<keyword evidence="2 6" id="KW-1003">Cell membrane</keyword>
<evidence type="ECO:0000256" key="1">
    <source>
        <dbReference type="ARBA" id="ARBA00004651"/>
    </source>
</evidence>
<protein>
    <recommendedName>
        <fullName evidence="6">Gustatory receptor</fullName>
    </recommendedName>
</protein>
<evidence type="ECO:0000313" key="7">
    <source>
        <dbReference type="EnsemblMetazoa" id="LLOJ010689-PA"/>
    </source>
</evidence>
<organism evidence="7 8">
    <name type="scientific">Lutzomyia longipalpis</name>
    <name type="common">Sand fly</name>
    <dbReference type="NCBI Taxonomy" id="7200"/>
    <lineage>
        <taxon>Eukaryota</taxon>
        <taxon>Metazoa</taxon>
        <taxon>Ecdysozoa</taxon>
        <taxon>Arthropoda</taxon>
        <taxon>Hexapoda</taxon>
        <taxon>Insecta</taxon>
        <taxon>Pterygota</taxon>
        <taxon>Neoptera</taxon>
        <taxon>Endopterygota</taxon>
        <taxon>Diptera</taxon>
        <taxon>Nematocera</taxon>
        <taxon>Psychodoidea</taxon>
        <taxon>Psychodidae</taxon>
        <taxon>Lutzomyia</taxon>
        <taxon>Lutzomyia</taxon>
    </lineage>
</organism>
<evidence type="ECO:0000256" key="2">
    <source>
        <dbReference type="ARBA" id="ARBA00022475"/>
    </source>
</evidence>
<evidence type="ECO:0000256" key="4">
    <source>
        <dbReference type="ARBA" id="ARBA00022989"/>
    </source>
</evidence>
<reference evidence="7" key="1">
    <citation type="submission" date="2020-05" db="UniProtKB">
        <authorList>
            <consortium name="EnsemblMetazoa"/>
        </authorList>
    </citation>
    <scope>IDENTIFICATION</scope>
    <source>
        <strain evidence="7">Jacobina</strain>
    </source>
</reference>
<dbReference type="VEuPathDB" id="VectorBase:LLOJ010689"/>
<evidence type="ECO:0000256" key="5">
    <source>
        <dbReference type="ARBA" id="ARBA00023136"/>
    </source>
</evidence>
<keyword evidence="6" id="KW-0675">Receptor</keyword>
<keyword evidence="4 6" id="KW-1133">Transmembrane helix</keyword>
<evidence type="ECO:0000256" key="3">
    <source>
        <dbReference type="ARBA" id="ARBA00022692"/>
    </source>
</evidence>
<feature type="transmembrane region" description="Helical" evidence="6">
    <location>
        <begin position="67"/>
        <end position="86"/>
    </location>
</feature>
<keyword evidence="3 6" id="KW-0812">Transmembrane</keyword>
<feature type="transmembrane region" description="Helical" evidence="6">
    <location>
        <begin position="272"/>
        <end position="295"/>
    </location>
</feature>
<dbReference type="AlphaFoldDB" id="A0A240SXP0"/>
<proteinExistence type="inferred from homology"/>
<keyword evidence="6" id="KW-0807">Transducer</keyword>
<name>A0A240SXP0_LUTLO</name>
<feature type="transmembrane region" description="Helical" evidence="6">
    <location>
        <begin position="159"/>
        <end position="176"/>
    </location>
</feature>
<comment type="function">
    <text evidence="6">Gustatory receptor which mediates acceptance or avoidance behavior, depending on its substrates.</text>
</comment>
<feature type="transmembrane region" description="Helical" evidence="6">
    <location>
        <begin position="126"/>
        <end position="147"/>
    </location>
</feature>
<dbReference type="Pfam" id="PF08395">
    <property type="entry name" value="7tm_7"/>
    <property type="match status" value="1"/>
</dbReference>
<dbReference type="GO" id="GO:0050909">
    <property type="term" value="P:sensory perception of taste"/>
    <property type="evidence" value="ECO:0007669"/>
    <property type="project" value="InterPro"/>
</dbReference>
<feature type="transmembrane region" description="Helical" evidence="6">
    <location>
        <begin position="32"/>
        <end position="55"/>
    </location>
</feature>
<dbReference type="GO" id="GO:0005886">
    <property type="term" value="C:plasma membrane"/>
    <property type="evidence" value="ECO:0007669"/>
    <property type="project" value="UniProtKB-SubCell"/>
</dbReference>
<sequence length="373" mass="43332">MELINRFKFFFTFFRIFGMCYQTPGMSRKVKILLITNGLIQFIIVLTLIPVAYLISLPSAGNEIMNYVQGACILLVHLASILESLLTMERQLNFWRFIKRLEDIFEDNFEEIQIEYGKLKKSTIKIFWGFVIISFVTELGLASYLFFLNRTGTALKMSLIQWAIYVVSVLAGRIRYVEHTFTVELLTLFIKIFNKNVRSLKTHLITLKKDQAVDEFNRIKLAHTFIWETSRSINMCHQWTQFLNVLLSAFQITSLCYWTYFYTYLNQFISLWPTGLCFIPLTYGISVLASSCDVLQSEALKSSSLLQEIIKVNRNQISGFIQNCIANLTLQMYHEKIVMSVGKIFTINHGLLAKMVVAISTYFVILIQFLEKK</sequence>
<comment type="similarity">
    <text evidence="6">Belongs to the insect chemoreceptor superfamily. Gustatory receptor (GR) family.</text>
</comment>
<evidence type="ECO:0000313" key="8">
    <source>
        <dbReference type="Proteomes" id="UP000092461"/>
    </source>
</evidence>
<dbReference type="Proteomes" id="UP000092461">
    <property type="component" value="Unassembled WGS sequence"/>
</dbReference>
<dbReference type="EnsemblMetazoa" id="LLOJ010689-RA">
    <property type="protein sequence ID" value="LLOJ010689-PA"/>
    <property type="gene ID" value="LLOJ010689"/>
</dbReference>
<accession>A0A240SXP0</accession>
<keyword evidence="8" id="KW-1185">Reference proteome</keyword>
<feature type="transmembrane region" description="Helical" evidence="6">
    <location>
        <begin position="242"/>
        <end position="260"/>
    </location>
</feature>
<keyword evidence="5 6" id="KW-0472">Membrane</keyword>
<evidence type="ECO:0000256" key="6">
    <source>
        <dbReference type="RuleBase" id="RU363108"/>
    </source>
</evidence>
<dbReference type="EMBL" id="AJWK01012968">
    <property type="status" value="NOT_ANNOTATED_CDS"/>
    <property type="molecule type" value="Genomic_DNA"/>
</dbReference>
<dbReference type="GO" id="GO:0007165">
    <property type="term" value="P:signal transduction"/>
    <property type="evidence" value="ECO:0007669"/>
    <property type="project" value="UniProtKB-KW"/>
</dbReference>